<evidence type="ECO:0000256" key="1">
    <source>
        <dbReference type="SAM" id="SignalP"/>
    </source>
</evidence>
<evidence type="ECO:0008006" key="4">
    <source>
        <dbReference type="Google" id="ProtNLM"/>
    </source>
</evidence>
<protein>
    <recommendedName>
        <fullName evidence="4">Lipoprotein</fullName>
    </recommendedName>
</protein>
<keyword evidence="1" id="KW-0732">Signal</keyword>
<feature type="chain" id="PRO_5043600776" description="Lipoprotein" evidence="1">
    <location>
        <begin position="21"/>
        <end position="84"/>
    </location>
</feature>
<dbReference type="Proteomes" id="UP000314901">
    <property type="component" value="Chromosome"/>
</dbReference>
<reference evidence="2 3" key="1">
    <citation type="journal article" date="2019" name="ISME J.">
        <title>Evolution in action: habitat transition from sediment to the pelagial leads to genome streamlining in Methylophilaceae.</title>
        <authorList>
            <person name="Salcher M."/>
            <person name="Schaefle D."/>
            <person name="Kaspar M."/>
            <person name="Neuenschwander S.M."/>
            <person name="Ghai R."/>
        </authorList>
    </citation>
    <scope>NUCLEOTIDE SEQUENCE [LARGE SCALE GENOMIC DNA]</scope>
    <source>
        <strain evidence="2 3">MMS-RVI-51</strain>
    </source>
</reference>
<proteinExistence type="predicted"/>
<dbReference type="GeneID" id="66285440"/>
<dbReference type="EMBL" id="CP040953">
    <property type="protein sequence ID" value="QDC41585.1"/>
    <property type="molecule type" value="Genomic_DNA"/>
</dbReference>
<dbReference type="KEGG" id="muv:FIT94_05990"/>
<accession>A0AAX1F157</accession>
<evidence type="ECO:0000313" key="3">
    <source>
        <dbReference type="Proteomes" id="UP000314901"/>
    </source>
</evidence>
<dbReference type="RefSeq" id="WP_139868526.1">
    <property type="nucleotide sequence ID" value="NZ_CP040949.1"/>
</dbReference>
<dbReference type="AlphaFoldDB" id="A0AAX1F157"/>
<gene>
    <name evidence="2" type="ORF">FIT94_05990</name>
</gene>
<organism evidence="2 3">
    <name type="scientific">Candidatus Methylopumilus universalis</name>
    <dbReference type="NCBI Taxonomy" id="2588536"/>
    <lineage>
        <taxon>Bacteria</taxon>
        <taxon>Pseudomonadati</taxon>
        <taxon>Pseudomonadota</taxon>
        <taxon>Betaproteobacteria</taxon>
        <taxon>Nitrosomonadales</taxon>
        <taxon>Methylophilaceae</taxon>
        <taxon>Candidatus Methylopumilus</taxon>
    </lineage>
</organism>
<feature type="signal peptide" evidence="1">
    <location>
        <begin position="1"/>
        <end position="20"/>
    </location>
</feature>
<evidence type="ECO:0000313" key="2">
    <source>
        <dbReference type="EMBL" id="QDC41585.1"/>
    </source>
</evidence>
<name>A0AAX1F157_9PROT</name>
<sequence length="84" mass="9599">MKKISIVFLLVLNISCSSLMNYQEQPVQLIDQKNNIYKTTCSGMAESIGTCHQKAKRTCERGYQVLNEKLDSSGVHREIKFQCK</sequence>